<evidence type="ECO:0000256" key="2">
    <source>
        <dbReference type="ARBA" id="ARBA00022723"/>
    </source>
</evidence>
<comment type="similarity">
    <text evidence="5">Belongs to the HIPP family.</text>
</comment>
<feature type="region of interest" description="Disordered" evidence="6">
    <location>
        <begin position="64"/>
        <end position="101"/>
    </location>
</feature>
<evidence type="ECO:0000313" key="8">
    <source>
        <dbReference type="EMBL" id="KAJ4803759.1"/>
    </source>
</evidence>
<sequence>MRRVVLKVDLNDDRDKKNMMKTVSSLNGVDSISIDMKDKKLTVIGFVDPVDMVSKLRKQWHTEIFSVGPAKEPEKKKEEEKKGGDNRNDPKKGDKKDANKQVAELVGTHKPCNPNMASPVWLPYKQNMTSPVYYGLPYNPNMTSPVYYGLKTENNPKACVICKSIVLG</sequence>
<protein>
    <submittedName>
        <fullName evidence="8">Heavy metal transport/detoxification superfamily protein</fullName>
    </submittedName>
</protein>
<keyword evidence="3" id="KW-0449">Lipoprotein</keyword>
<keyword evidence="1" id="KW-0488">Methylation</keyword>
<proteinExistence type="inferred from homology"/>
<dbReference type="Pfam" id="PF00403">
    <property type="entry name" value="HMA"/>
    <property type="match status" value="1"/>
</dbReference>
<dbReference type="InterPro" id="IPR051863">
    <property type="entry name" value="HIPP"/>
</dbReference>
<feature type="compositionally biased region" description="Basic and acidic residues" evidence="6">
    <location>
        <begin position="71"/>
        <end position="99"/>
    </location>
</feature>
<dbReference type="PANTHER" id="PTHR45811:SF49">
    <property type="entry name" value="OS04G0667600 PROTEIN"/>
    <property type="match status" value="1"/>
</dbReference>
<dbReference type="AlphaFoldDB" id="A0AAV8GFL6"/>
<gene>
    <name evidence="8" type="ORF">LUZ62_016325</name>
</gene>
<keyword evidence="2" id="KW-0479">Metal-binding</keyword>
<organism evidence="8 9">
    <name type="scientific">Rhynchospora pubera</name>
    <dbReference type="NCBI Taxonomy" id="906938"/>
    <lineage>
        <taxon>Eukaryota</taxon>
        <taxon>Viridiplantae</taxon>
        <taxon>Streptophyta</taxon>
        <taxon>Embryophyta</taxon>
        <taxon>Tracheophyta</taxon>
        <taxon>Spermatophyta</taxon>
        <taxon>Magnoliopsida</taxon>
        <taxon>Liliopsida</taxon>
        <taxon>Poales</taxon>
        <taxon>Cyperaceae</taxon>
        <taxon>Cyperoideae</taxon>
        <taxon>Rhynchosporeae</taxon>
        <taxon>Rhynchospora</taxon>
    </lineage>
</organism>
<dbReference type="EMBL" id="JAMFTS010000001">
    <property type="protein sequence ID" value="KAJ4803759.1"/>
    <property type="molecule type" value="Genomic_DNA"/>
</dbReference>
<evidence type="ECO:0000256" key="5">
    <source>
        <dbReference type="ARBA" id="ARBA00024045"/>
    </source>
</evidence>
<evidence type="ECO:0000256" key="3">
    <source>
        <dbReference type="ARBA" id="ARBA00023288"/>
    </source>
</evidence>
<evidence type="ECO:0000256" key="1">
    <source>
        <dbReference type="ARBA" id="ARBA00022481"/>
    </source>
</evidence>
<name>A0AAV8GFL6_9POAL</name>
<dbReference type="SUPFAM" id="SSF55008">
    <property type="entry name" value="HMA, heavy metal-associated domain"/>
    <property type="match status" value="1"/>
</dbReference>
<keyword evidence="9" id="KW-1185">Reference proteome</keyword>
<dbReference type="GO" id="GO:0046872">
    <property type="term" value="F:metal ion binding"/>
    <property type="evidence" value="ECO:0007669"/>
    <property type="project" value="UniProtKB-KW"/>
</dbReference>
<reference evidence="8" key="1">
    <citation type="submission" date="2022-08" db="EMBL/GenBank/DDBJ databases">
        <authorList>
            <person name="Marques A."/>
        </authorList>
    </citation>
    <scope>NUCLEOTIDE SEQUENCE</scope>
    <source>
        <strain evidence="8">RhyPub2mFocal</strain>
        <tissue evidence="8">Leaves</tissue>
    </source>
</reference>
<keyword evidence="4" id="KW-0636">Prenylation</keyword>
<comment type="caution">
    <text evidence="8">The sequence shown here is derived from an EMBL/GenBank/DDBJ whole genome shotgun (WGS) entry which is preliminary data.</text>
</comment>
<evidence type="ECO:0000256" key="6">
    <source>
        <dbReference type="SAM" id="MobiDB-lite"/>
    </source>
</evidence>
<evidence type="ECO:0000256" key="4">
    <source>
        <dbReference type="ARBA" id="ARBA00023289"/>
    </source>
</evidence>
<accession>A0AAV8GFL6</accession>
<dbReference type="Proteomes" id="UP001140206">
    <property type="component" value="Chromosome 1"/>
</dbReference>
<dbReference type="InterPro" id="IPR036163">
    <property type="entry name" value="HMA_dom_sf"/>
</dbReference>
<dbReference type="Gene3D" id="3.30.70.100">
    <property type="match status" value="1"/>
</dbReference>
<dbReference type="PROSITE" id="PS50846">
    <property type="entry name" value="HMA_2"/>
    <property type="match status" value="1"/>
</dbReference>
<dbReference type="PANTHER" id="PTHR45811">
    <property type="entry name" value="COPPER TRANSPORT PROTEIN FAMILY-RELATED"/>
    <property type="match status" value="1"/>
</dbReference>
<evidence type="ECO:0000259" key="7">
    <source>
        <dbReference type="PROSITE" id="PS50846"/>
    </source>
</evidence>
<evidence type="ECO:0000313" key="9">
    <source>
        <dbReference type="Proteomes" id="UP001140206"/>
    </source>
</evidence>
<feature type="domain" description="HMA" evidence="7">
    <location>
        <begin position="1"/>
        <end position="68"/>
    </location>
</feature>
<dbReference type="InterPro" id="IPR006121">
    <property type="entry name" value="HMA_dom"/>
</dbReference>